<dbReference type="GO" id="GO:0008830">
    <property type="term" value="F:dTDP-4-dehydrorhamnose 3,5-epimerase activity"/>
    <property type="evidence" value="ECO:0007669"/>
    <property type="project" value="UniProtKB-EC"/>
</dbReference>
<dbReference type="OrthoDB" id="9800680at2"/>
<dbReference type="HOGENOM" id="CLU_090940_3_0_9"/>
<dbReference type="EMBL" id="CP000141">
    <property type="protein sequence ID" value="ABB14514.1"/>
    <property type="molecule type" value="Genomic_DNA"/>
</dbReference>
<evidence type="ECO:0000313" key="3">
    <source>
        <dbReference type="Proteomes" id="UP000002706"/>
    </source>
</evidence>
<dbReference type="Proteomes" id="UP000002706">
    <property type="component" value="Chromosome"/>
</dbReference>
<dbReference type="InParanoid" id="Q3ADG0"/>
<feature type="site" description="Participates in a stacking interaction with the thymidine ring of dTDP-4-oxo-6-deoxyglucose" evidence="1">
    <location>
        <position position="133"/>
    </location>
</feature>
<organism evidence="2 3">
    <name type="scientific">Carboxydothermus hydrogenoformans (strain ATCC BAA-161 / DSM 6008 / Z-2901)</name>
    <dbReference type="NCBI Taxonomy" id="246194"/>
    <lineage>
        <taxon>Bacteria</taxon>
        <taxon>Bacillati</taxon>
        <taxon>Bacillota</taxon>
        <taxon>Clostridia</taxon>
        <taxon>Thermoanaerobacterales</taxon>
        <taxon>Thermoanaerobacteraceae</taxon>
        <taxon>Carboxydothermus</taxon>
    </lineage>
</organism>
<evidence type="ECO:0000256" key="1">
    <source>
        <dbReference type="PIRSR" id="PIRSR600888-3"/>
    </source>
</evidence>
<dbReference type="PANTHER" id="PTHR21047">
    <property type="entry name" value="DTDP-6-DEOXY-D-GLUCOSE-3,5 EPIMERASE"/>
    <property type="match status" value="1"/>
</dbReference>
<accession>Q3ADG0</accession>
<dbReference type="GO" id="GO:0005829">
    <property type="term" value="C:cytosol"/>
    <property type="evidence" value="ECO:0007669"/>
    <property type="project" value="TreeGrafter"/>
</dbReference>
<name>Q3ADG0_CARHZ</name>
<proteinExistence type="predicted"/>
<dbReference type="FunCoup" id="Q3ADG0">
    <property type="interactions" value="113"/>
</dbReference>
<dbReference type="GO" id="GO:0000271">
    <property type="term" value="P:polysaccharide biosynthetic process"/>
    <property type="evidence" value="ECO:0007669"/>
    <property type="project" value="TreeGrafter"/>
</dbReference>
<keyword evidence="2" id="KW-0413">Isomerase</keyword>
<dbReference type="EC" id="5.1.3.13" evidence="2"/>
<sequence length="158" mass="18295">MEFQKGEIEGVIIRPLKKHIDERGWLCELFRQDEIEETIMPVMSYISQTLPGIVRGPHEHKEQTDYFAFIGPGNFKIYLWDNRRDSSTYGNRQIIYAGEDNPAVIIVPPGVVHAYKNVSTKPGLVFNSPNKLYAGWGRKEQVDEVRWENKENSPFIID</sequence>
<dbReference type="SUPFAM" id="SSF51182">
    <property type="entry name" value="RmlC-like cupins"/>
    <property type="match status" value="1"/>
</dbReference>
<dbReference type="STRING" id="246194.CHY_0977"/>
<dbReference type="KEGG" id="chy:CHY_0977"/>
<dbReference type="InterPro" id="IPR000888">
    <property type="entry name" value="RmlC-like"/>
</dbReference>
<dbReference type="Pfam" id="PF00908">
    <property type="entry name" value="dTDP_sugar_isom"/>
    <property type="match status" value="1"/>
</dbReference>
<dbReference type="AlphaFoldDB" id="Q3ADG0"/>
<reference evidence="2 3" key="1">
    <citation type="journal article" date="2005" name="PLoS Genet.">
        <title>Life in hot carbon monoxide: the complete genome sequence of Carboxydothermus hydrogenoformans Z-2901.</title>
        <authorList>
            <person name="Wu M."/>
            <person name="Ren Q."/>
            <person name="Durkin A.S."/>
            <person name="Daugherty S.C."/>
            <person name="Brinkac L.M."/>
            <person name="Dodson R.J."/>
            <person name="Madupu R."/>
            <person name="Sullivan S.A."/>
            <person name="Kolonay J.F."/>
            <person name="Haft D.H."/>
            <person name="Nelson W.C."/>
            <person name="Tallon L.J."/>
            <person name="Jones K.M."/>
            <person name="Ulrich L.E."/>
            <person name="Gonzalez J.M."/>
            <person name="Zhulin I.B."/>
            <person name="Robb F.T."/>
            <person name="Eisen J.A."/>
        </authorList>
    </citation>
    <scope>NUCLEOTIDE SEQUENCE [LARGE SCALE GENOMIC DNA]</scope>
    <source>
        <strain evidence="3">ATCC BAA-161 / DSM 6008 / Z-2901</strain>
    </source>
</reference>
<keyword evidence="3" id="KW-1185">Reference proteome</keyword>
<dbReference type="GO" id="GO:0019305">
    <property type="term" value="P:dTDP-rhamnose biosynthetic process"/>
    <property type="evidence" value="ECO:0007669"/>
    <property type="project" value="TreeGrafter"/>
</dbReference>
<dbReference type="InterPro" id="IPR011051">
    <property type="entry name" value="RmlC_Cupin_sf"/>
</dbReference>
<dbReference type="RefSeq" id="WP_011343900.1">
    <property type="nucleotide sequence ID" value="NC_007503.1"/>
</dbReference>
<dbReference type="eggNOG" id="COG1898">
    <property type="taxonomic scope" value="Bacteria"/>
</dbReference>
<protein>
    <submittedName>
        <fullName evidence="2">dTDP-4-dehydrorhamnose 3,5-epimerase</fullName>
        <ecNumber evidence="2">5.1.3.13</ecNumber>
    </submittedName>
</protein>
<dbReference type="InterPro" id="IPR014710">
    <property type="entry name" value="RmlC-like_jellyroll"/>
</dbReference>
<dbReference type="PANTHER" id="PTHR21047:SF2">
    <property type="entry name" value="THYMIDINE DIPHOSPHO-4-KETO-RHAMNOSE 3,5-EPIMERASE"/>
    <property type="match status" value="1"/>
</dbReference>
<gene>
    <name evidence="2" type="primary">rfbC</name>
    <name evidence="2" type="ordered locus">CHY_0977</name>
</gene>
<dbReference type="Gene3D" id="2.60.120.10">
    <property type="entry name" value="Jelly Rolls"/>
    <property type="match status" value="1"/>
</dbReference>
<evidence type="ECO:0000313" key="2">
    <source>
        <dbReference type="EMBL" id="ABB14514.1"/>
    </source>
</evidence>